<evidence type="ECO:0000313" key="2">
    <source>
        <dbReference type="Proteomes" id="UP000324222"/>
    </source>
</evidence>
<gene>
    <name evidence="1" type="ORF">E2C01_008818</name>
</gene>
<proteinExistence type="predicted"/>
<dbReference type="EMBL" id="VSRR010000470">
    <property type="protein sequence ID" value="MPC16011.1"/>
    <property type="molecule type" value="Genomic_DNA"/>
</dbReference>
<organism evidence="1 2">
    <name type="scientific">Portunus trituberculatus</name>
    <name type="common">Swimming crab</name>
    <name type="synonym">Neptunus trituberculatus</name>
    <dbReference type="NCBI Taxonomy" id="210409"/>
    <lineage>
        <taxon>Eukaryota</taxon>
        <taxon>Metazoa</taxon>
        <taxon>Ecdysozoa</taxon>
        <taxon>Arthropoda</taxon>
        <taxon>Crustacea</taxon>
        <taxon>Multicrustacea</taxon>
        <taxon>Malacostraca</taxon>
        <taxon>Eumalacostraca</taxon>
        <taxon>Eucarida</taxon>
        <taxon>Decapoda</taxon>
        <taxon>Pleocyemata</taxon>
        <taxon>Brachyura</taxon>
        <taxon>Eubrachyura</taxon>
        <taxon>Portunoidea</taxon>
        <taxon>Portunidae</taxon>
        <taxon>Portuninae</taxon>
        <taxon>Portunus</taxon>
    </lineage>
</organism>
<comment type="caution">
    <text evidence="1">The sequence shown here is derived from an EMBL/GenBank/DDBJ whole genome shotgun (WGS) entry which is preliminary data.</text>
</comment>
<evidence type="ECO:0000313" key="1">
    <source>
        <dbReference type="EMBL" id="MPC16011.1"/>
    </source>
</evidence>
<keyword evidence="2" id="KW-1185">Reference proteome</keyword>
<sequence length="83" mass="9179">MYLKLNDDAHQGGWLAWQGSLRQAESGQGRVIWDTTDNVNKASDACLVHSNTSLCCAATEQFTSITVFSAITQTQQPLDNQYQ</sequence>
<name>A0A5B7D3Z4_PORTR</name>
<reference evidence="1 2" key="1">
    <citation type="submission" date="2019-05" db="EMBL/GenBank/DDBJ databases">
        <title>Another draft genome of Portunus trituberculatus and its Hox gene families provides insights of decapod evolution.</title>
        <authorList>
            <person name="Jeong J.-H."/>
            <person name="Song I."/>
            <person name="Kim S."/>
            <person name="Choi T."/>
            <person name="Kim D."/>
            <person name="Ryu S."/>
            <person name="Kim W."/>
        </authorList>
    </citation>
    <scope>NUCLEOTIDE SEQUENCE [LARGE SCALE GENOMIC DNA]</scope>
    <source>
        <tissue evidence="1">Muscle</tissue>
    </source>
</reference>
<dbReference type="AlphaFoldDB" id="A0A5B7D3Z4"/>
<accession>A0A5B7D3Z4</accession>
<protein>
    <submittedName>
        <fullName evidence="1">Uncharacterized protein</fullName>
    </submittedName>
</protein>
<dbReference type="Proteomes" id="UP000324222">
    <property type="component" value="Unassembled WGS sequence"/>
</dbReference>